<dbReference type="AlphaFoldDB" id="A0A6A9QMX3"/>
<dbReference type="PANTHER" id="PTHR33154:SF36">
    <property type="entry name" value="TRANSCRIPTIONAL REGULATOR"/>
    <property type="match status" value="1"/>
</dbReference>
<comment type="caution">
    <text evidence="5">The sequence shown here is derived from an EMBL/GenBank/DDBJ whole genome shotgun (WGS) entry which is preliminary data.</text>
</comment>
<gene>
    <name evidence="5" type="ORF">GC250_08625</name>
</gene>
<protein>
    <submittedName>
        <fullName evidence="5">Metalloregulator ArsR/SmtB family transcription factor</fullName>
    </submittedName>
</protein>
<dbReference type="Proteomes" id="UP000470772">
    <property type="component" value="Unassembled WGS sequence"/>
</dbReference>
<dbReference type="SUPFAM" id="SSF46785">
    <property type="entry name" value="Winged helix' DNA-binding domain"/>
    <property type="match status" value="1"/>
</dbReference>
<dbReference type="Pfam" id="PF01022">
    <property type="entry name" value="HTH_5"/>
    <property type="match status" value="1"/>
</dbReference>
<dbReference type="PRINTS" id="PR00778">
    <property type="entry name" value="HTHARSR"/>
</dbReference>
<sequence length="89" mass="10203">MVNYLLDLFSCLADENRLKILLYLNERRQASVSEIAKATGNYQSLVSHHLSNLRKAGLVQRRRIGKTSVYVISDRVTKLLEYVSSTWTS</sequence>
<dbReference type="RefSeq" id="WP_054838322.1">
    <property type="nucleotide sequence ID" value="NZ_BBBY01000007.1"/>
</dbReference>
<dbReference type="InterPro" id="IPR001845">
    <property type="entry name" value="HTH_ArsR_DNA-bd_dom"/>
</dbReference>
<dbReference type="SMART" id="SM00418">
    <property type="entry name" value="HTH_ARSR"/>
    <property type="match status" value="1"/>
</dbReference>
<dbReference type="CDD" id="cd00090">
    <property type="entry name" value="HTH_ARSR"/>
    <property type="match status" value="1"/>
</dbReference>
<dbReference type="InterPro" id="IPR036390">
    <property type="entry name" value="WH_DNA-bd_sf"/>
</dbReference>
<keyword evidence="3" id="KW-0804">Transcription</keyword>
<reference evidence="5 6" key="1">
    <citation type="submission" date="2019-10" db="EMBL/GenBank/DDBJ databases">
        <title>Sequencing and Assembly of Multiple Reported Metal-Biooxidizing Members of the Extremely Thermoacidophilic Archaeal Family Sulfolobaceae.</title>
        <authorList>
            <person name="Counts J.A."/>
            <person name="Kelly R.M."/>
        </authorList>
    </citation>
    <scope>NUCLEOTIDE SEQUENCE [LARGE SCALE GENOMIC DNA]</scope>
    <source>
        <strain evidence="5 6">DSM 6482</strain>
    </source>
</reference>
<dbReference type="GO" id="GO:0003700">
    <property type="term" value="F:DNA-binding transcription factor activity"/>
    <property type="evidence" value="ECO:0007669"/>
    <property type="project" value="InterPro"/>
</dbReference>
<proteinExistence type="predicted"/>
<name>A0A6A9QMX3_SULME</name>
<dbReference type="NCBIfam" id="NF033788">
    <property type="entry name" value="HTH_metalloreg"/>
    <property type="match status" value="1"/>
</dbReference>
<evidence type="ECO:0000313" key="5">
    <source>
        <dbReference type="EMBL" id="MUN29499.1"/>
    </source>
</evidence>
<dbReference type="Gene3D" id="1.10.10.10">
    <property type="entry name" value="Winged helix-like DNA-binding domain superfamily/Winged helix DNA-binding domain"/>
    <property type="match status" value="1"/>
</dbReference>
<organism evidence="5 6">
    <name type="scientific">Sulfuracidifex metallicus DSM 6482 = JCM 9184</name>
    <dbReference type="NCBI Taxonomy" id="523847"/>
    <lineage>
        <taxon>Archaea</taxon>
        <taxon>Thermoproteota</taxon>
        <taxon>Thermoprotei</taxon>
        <taxon>Sulfolobales</taxon>
        <taxon>Sulfolobaceae</taxon>
        <taxon>Sulfuracidifex</taxon>
    </lineage>
</organism>
<dbReference type="PANTHER" id="PTHR33154">
    <property type="entry name" value="TRANSCRIPTIONAL REGULATOR, ARSR FAMILY"/>
    <property type="match status" value="1"/>
</dbReference>
<keyword evidence="6" id="KW-1185">Reference proteome</keyword>
<dbReference type="GO" id="GO:0003677">
    <property type="term" value="F:DNA binding"/>
    <property type="evidence" value="ECO:0007669"/>
    <property type="project" value="UniProtKB-KW"/>
</dbReference>
<dbReference type="PROSITE" id="PS50987">
    <property type="entry name" value="HTH_ARSR_2"/>
    <property type="match status" value="1"/>
</dbReference>
<evidence type="ECO:0000256" key="3">
    <source>
        <dbReference type="ARBA" id="ARBA00023163"/>
    </source>
</evidence>
<keyword evidence="1" id="KW-0805">Transcription regulation</keyword>
<dbReference type="InterPro" id="IPR051081">
    <property type="entry name" value="HTH_MetalResp_TranReg"/>
</dbReference>
<dbReference type="InterPro" id="IPR011991">
    <property type="entry name" value="ArsR-like_HTH"/>
</dbReference>
<evidence type="ECO:0000256" key="1">
    <source>
        <dbReference type="ARBA" id="ARBA00023015"/>
    </source>
</evidence>
<evidence type="ECO:0000256" key="2">
    <source>
        <dbReference type="ARBA" id="ARBA00023125"/>
    </source>
</evidence>
<dbReference type="EMBL" id="WGGD01000005">
    <property type="protein sequence ID" value="MUN29499.1"/>
    <property type="molecule type" value="Genomic_DNA"/>
</dbReference>
<dbReference type="OrthoDB" id="57427at2157"/>
<dbReference type="InterPro" id="IPR036388">
    <property type="entry name" value="WH-like_DNA-bd_sf"/>
</dbReference>
<accession>A0A6A9QMX3</accession>
<evidence type="ECO:0000259" key="4">
    <source>
        <dbReference type="PROSITE" id="PS50987"/>
    </source>
</evidence>
<evidence type="ECO:0000313" key="6">
    <source>
        <dbReference type="Proteomes" id="UP000470772"/>
    </source>
</evidence>
<feature type="domain" description="HTH arsR-type" evidence="4">
    <location>
        <begin position="1"/>
        <end position="89"/>
    </location>
</feature>
<keyword evidence="2" id="KW-0238">DNA-binding</keyword>